<evidence type="ECO:0000313" key="2">
    <source>
        <dbReference type="Proteomes" id="UP001396898"/>
    </source>
</evidence>
<dbReference type="InterPro" id="IPR027417">
    <property type="entry name" value="P-loop_NTPase"/>
</dbReference>
<reference evidence="1 2" key="1">
    <citation type="submission" date="2023-01" db="EMBL/GenBank/DDBJ databases">
        <title>Analysis of 21 Apiospora genomes using comparative genomics revels a genus with tremendous synthesis potential of carbohydrate active enzymes and secondary metabolites.</title>
        <authorList>
            <person name="Sorensen T."/>
        </authorList>
    </citation>
    <scope>NUCLEOTIDE SEQUENCE [LARGE SCALE GENOMIC DNA]</scope>
    <source>
        <strain evidence="1 2">CBS 20057</strain>
    </source>
</reference>
<sequence>MSSDKGSLLEAHRVAHHLRAKISRLGHVRDQTGMNSLDADKEEAVQHAQQMYQAWRAVSRNRHFPDRAHANDYVGHKEQLMDIEDALDQATSASPLQKRFVIQGQPGSGKTELALRYAIEHKAYYWGVFWIDASSRDTAAQSYITLAKEFGENLTEQAAKQFLSSRELIHPWLLIIDNADDHDVDLEELSPKGDRGSILVTTRNPEKVDYGNSGRRFLALEKMKNEDANELLLKAAEEPRRTESILGYASRICEHLYYLPLALVHAGKAIYHHGLGLSQYIEYFDKEAERIREAWSRLRGRKTASSGLQGKQGGPDGYEHMSVYATFELMLRRLEDTATDKDTVSDALQLLQIFSFMHFDNIRFDMLLNASFHPLREKEEQNRLQIRENEIVNRLGLQTEPAQPYLKSSISSLAARCFLPALLPDMLKSPGSFDILDLKGKVSKRLRNALKILVSRSLVNKITSGEGYGFRPVSANRPLVERYKMHPLVHKWMRDRPSLRVSEQALYCQMASGVLTSCIILVGGDDEEDMTLRREMKPHIEEVRTCSRRIQAHILDKKFKGEQNAWSVAAWLKWRLFSWSETWFWPWYGQVKLSEKARFGKVYLECGDFEEAGNLLSEVHDHLIRRLGPDNHLTHLAKSGLAVAFINQTRRNDSEKLLSEVHESKQRLYGPNHPRTLEAAVQHAEGVLAQGRFTHSLEMCKGALPGLREAFGGHDRKTIKCVTLIGKIYSHKFEYSESVRWLREALQSALAESPGNDIDTLSHTEILDIKEVLAMSLTNACSGNQDLETREKDLSEAETLIQHVVSRRKEIWSESHPFTLMGKGYQGRIIAARGRMEEAERLMENAMETAILVLGDEHLGLLAGKKWYADVLVQRGKLEEAERYLREASDREKYQKAAGSDGEHPDRILHVWSLVLCLEKQGKLTEALELCRQLKHDIPLIGGHGLGARHVFNNDLDEKLDSLEDRLGNTSRSL</sequence>
<dbReference type="SUPFAM" id="SSF48452">
    <property type="entry name" value="TPR-like"/>
    <property type="match status" value="2"/>
</dbReference>
<proteinExistence type="predicted"/>
<gene>
    <name evidence="1" type="ORF">PG991_002140</name>
</gene>
<evidence type="ECO:0008006" key="3">
    <source>
        <dbReference type="Google" id="ProtNLM"/>
    </source>
</evidence>
<dbReference type="EMBL" id="JAQQWI010000005">
    <property type="protein sequence ID" value="KAK8036067.1"/>
    <property type="molecule type" value="Genomic_DNA"/>
</dbReference>
<comment type="caution">
    <text evidence="1">The sequence shown here is derived from an EMBL/GenBank/DDBJ whole genome shotgun (WGS) entry which is preliminary data.</text>
</comment>
<dbReference type="InterPro" id="IPR011990">
    <property type="entry name" value="TPR-like_helical_dom_sf"/>
</dbReference>
<dbReference type="Pfam" id="PF13374">
    <property type="entry name" value="TPR_10"/>
    <property type="match status" value="1"/>
</dbReference>
<organism evidence="1 2">
    <name type="scientific">Apiospora marii</name>
    <dbReference type="NCBI Taxonomy" id="335849"/>
    <lineage>
        <taxon>Eukaryota</taxon>
        <taxon>Fungi</taxon>
        <taxon>Dikarya</taxon>
        <taxon>Ascomycota</taxon>
        <taxon>Pezizomycotina</taxon>
        <taxon>Sordariomycetes</taxon>
        <taxon>Xylariomycetidae</taxon>
        <taxon>Amphisphaeriales</taxon>
        <taxon>Apiosporaceae</taxon>
        <taxon>Apiospora</taxon>
    </lineage>
</organism>
<name>A0ABR1SPD7_9PEZI</name>
<dbReference type="Gene3D" id="1.25.40.10">
    <property type="entry name" value="Tetratricopeptide repeat domain"/>
    <property type="match status" value="2"/>
</dbReference>
<dbReference type="Gene3D" id="3.40.50.300">
    <property type="entry name" value="P-loop containing nucleotide triphosphate hydrolases"/>
    <property type="match status" value="1"/>
</dbReference>
<dbReference type="InterPro" id="IPR053137">
    <property type="entry name" value="NLR-like"/>
</dbReference>
<dbReference type="PANTHER" id="PTHR46082:SF6">
    <property type="entry name" value="AAA+ ATPASE DOMAIN-CONTAINING PROTEIN-RELATED"/>
    <property type="match status" value="1"/>
</dbReference>
<dbReference type="SUPFAM" id="SSF52540">
    <property type="entry name" value="P-loop containing nucleoside triphosphate hydrolases"/>
    <property type="match status" value="1"/>
</dbReference>
<protein>
    <recommendedName>
        <fullName evidence="3">NB-ARC domain-containing protein</fullName>
    </recommendedName>
</protein>
<keyword evidence="2" id="KW-1185">Reference proteome</keyword>
<dbReference type="Proteomes" id="UP001396898">
    <property type="component" value="Unassembled WGS sequence"/>
</dbReference>
<evidence type="ECO:0000313" key="1">
    <source>
        <dbReference type="EMBL" id="KAK8036067.1"/>
    </source>
</evidence>
<dbReference type="Pfam" id="PF13424">
    <property type="entry name" value="TPR_12"/>
    <property type="match status" value="1"/>
</dbReference>
<accession>A0ABR1SPD7</accession>
<dbReference type="PANTHER" id="PTHR46082">
    <property type="entry name" value="ATP/GTP-BINDING PROTEIN-RELATED"/>
    <property type="match status" value="1"/>
</dbReference>